<organism evidence="1 2">
    <name type="scientific">Actinophytocola oryzae</name>
    <dbReference type="NCBI Taxonomy" id="502181"/>
    <lineage>
        <taxon>Bacteria</taxon>
        <taxon>Bacillati</taxon>
        <taxon>Actinomycetota</taxon>
        <taxon>Actinomycetes</taxon>
        <taxon>Pseudonocardiales</taxon>
        <taxon>Pseudonocardiaceae</taxon>
    </lineage>
</organism>
<proteinExistence type="predicted"/>
<reference evidence="1 2" key="1">
    <citation type="submission" date="2019-03" db="EMBL/GenBank/DDBJ databases">
        <title>Genomic Encyclopedia of Archaeal and Bacterial Type Strains, Phase II (KMG-II): from individual species to whole genera.</title>
        <authorList>
            <person name="Goeker M."/>
        </authorList>
    </citation>
    <scope>NUCLEOTIDE SEQUENCE [LARGE SCALE GENOMIC DNA]</scope>
    <source>
        <strain evidence="1 2">DSM 45499</strain>
    </source>
</reference>
<dbReference type="RefSeq" id="WP_133907208.1">
    <property type="nucleotide sequence ID" value="NZ_SOCP01000017.1"/>
</dbReference>
<keyword evidence="2" id="KW-1185">Reference proteome</keyword>
<dbReference type="Proteomes" id="UP000294927">
    <property type="component" value="Unassembled WGS sequence"/>
</dbReference>
<sequence>MTALKHEDLFREAWHDPTSTRYELSPLDVNKVLEDRYVLDEPLVFTRAMLWDLETRKARHPDVFIPGVVAAGSAAAWGNEDVFARKSTQRLWLAPETYGLVLEQTKLDHDAQTVTFIGTTEHRGPDGDLLRATTAQPIFHVEHSVGGTETQPLNLWRTVHRTATPDARLITTFAKIEANPRLPEHIEIYIRHILGIPLTYRPEVSAKCDGPHPNDGGR</sequence>
<evidence type="ECO:0000313" key="1">
    <source>
        <dbReference type="EMBL" id="TDV42602.1"/>
    </source>
</evidence>
<name>A0A4R7V227_9PSEU</name>
<accession>A0A4R7V227</accession>
<evidence type="ECO:0000313" key="2">
    <source>
        <dbReference type="Proteomes" id="UP000294927"/>
    </source>
</evidence>
<comment type="caution">
    <text evidence="1">The sequence shown here is derived from an EMBL/GenBank/DDBJ whole genome shotgun (WGS) entry which is preliminary data.</text>
</comment>
<dbReference type="AlphaFoldDB" id="A0A4R7V227"/>
<dbReference type="EMBL" id="SOCP01000017">
    <property type="protein sequence ID" value="TDV42602.1"/>
    <property type="molecule type" value="Genomic_DNA"/>
</dbReference>
<protein>
    <submittedName>
        <fullName evidence="1">Uncharacterized protein</fullName>
    </submittedName>
</protein>
<gene>
    <name evidence="1" type="ORF">CLV71_11772</name>
</gene>
<dbReference type="OrthoDB" id="255603at2"/>